<sequence length="123" mass="13495">MDGSPWRTEQGRLARHNQLVLLARGEGDLADFARDVLAGRAKAEDVLYRSYLDESTLAAAHEGIDEWHALPEAEQQAAIAVADARTREEITALAALDLTEPEPEPEPDDDDHDFGAGFLKSGW</sequence>
<reference evidence="2 3" key="1">
    <citation type="submission" date="2023-06" db="EMBL/GenBank/DDBJ databases">
        <authorList>
            <person name="Oyuntsetseg B."/>
            <person name="Kim S.B."/>
        </authorList>
    </citation>
    <scope>NUCLEOTIDE SEQUENCE [LARGE SCALE GENOMIC DNA]</scope>
    <source>
        <strain evidence="2 3">2-2</strain>
    </source>
</reference>
<feature type="region of interest" description="Disordered" evidence="1">
    <location>
        <begin position="98"/>
        <end position="123"/>
    </location>
</feature>
<feature type="compositionally biased region" description="Acidic residues" evidence="1">
    <location>
        <begin position="99"/>
        <end position="112"/>
    </location>
</feature>
<dbReference type="Proteomes" id="UP001227101">
    <property type="component" value="Chromosome"/>
</dbReference>
<evidence type="ECO:0000313" key="3">
    <source>
        <dbReference type="Proteomes" id="UP001227101"/>
    </source>
</evidence>
<accession>A0ABY8XIN9</accession>
<proteinExistence type="predicted"/>
<dbReference type="EMBL" id="CP127173">
    <property type="protein sequence ID" value="WIV55467.1"/>
    <property type="molecule type" value="Genomic_DNA"/>
</dbReference>
<evidence type="ECO:0000256" key="1">
    <source>
        <dbReference type="SAM" id="MobiDB-lite"/>
    </source>
</evidence>
<evidence type="ECO:0000313" key="2">
    <source>
        <dbReference type="EMBL" id="WIV55467.1"/>
    </source>
</evidence>
<dbReference type="RefSeq" id="WP_285452423.1">
    <property type="nucleotide sequence ID" value="NZ_CP127173.1"/>
</dbReference>
<gene>
    <name evidence="2" type="ORF">QP939_42720</name>
</gene>
<keyword evidence="3" id="KW-1185">Reference proteome</keyword>
<name>A0ABY8XIN9_9PSEU</name>
<protein>
    <submittedName>
        <fullName evidence="2">Uncharacterized protein</fullName>
    </submittedName>
</protein>
<organism evidence="2 3">
    <name type="scientific">Amycolatopsis nalaikhensis</name>
    <dbReference type="NCBI Taxonomy" id="715472"/>
    <lineage>
        <taxon>Bacteria</taxon>
        <taxon>Bacillati</taxon>
        <taxon>Actinomycetota</taxon>
        <taxon>Actinomycetes</taxon>
        <taxon>Pseudonocardiales</taxon>
        <taxon>Pseudonocardiaceae</taxon>
        <taxon>Amycolatopsis</taxon>
    </lineage>
</organism>